<evidence type="ECO:0008006" key="3">
    <source>
        <dbReference type="Google" id="ProtNLM"/>
    </source>
</evidence>
<proteinExistence type="predicted"/>
<dbReference type="EMBL" id="ML986616">
    <property type="protein sequence ID" value="KAF2264373.1"/>
    <property type="molecule type" value="Genomic_DNA"/>
</dbReference>
<organism evidence="1 2">
    <name type="scientific">Lojkania enalia</name>
    <dbReference type="NCBI Taxonomy" id="147567"/>
    <lineage>
        <taxon>Eukaryota</taxon>
        <taxon>Fungi</taxon>
        <taxon>Dikarya</taxon>
        <taxon>Ascomycota</taxon>
        <taxon>Pezizomycotina</taxon>
        <taxon>Dothideomycetes</taxon>
        <taxon>Pleosporomycetidae</taxon>
        <taxon>Pleosporales</taxon>
        <taxon>Pleosporales incertae sedis</taxon>
        <taxon>Lojkania</taxon>
    </lineage>
</organism>
<accession>A0A9P4N464</accession>
<evidence type="ECO:0000313" key="2">
    <source>
        <dbReference type="Proteomes" id="UP000800093"/>
    </source>
</evidence>
<dbReference type="PANTHER" id="PTHR24148">
    <property type="entry name" value="ANKYRIN REPEAT DOMAIN-CONTAINING PROTEIN 39 HOMOLOG-RELATED"/>
    <property type="match status" value="1"/>
</dbReference>
<reference evidence="2" key="1">
    <citation type="journal article" date="2020" name="Stud. Mycol.">
        <title>101 Dothideomycetes genomes: A test case for predicting lifestyles and emergence of pathogens.</title>
        <authorList>
            <person name="Haridas S."/>
            <person name="Albert R."/>
            <person name="Binder M."/>
            <person name="Bloem J."/>
            <person name="LaButti K."/>
            <person name="Salamov A."/>
            <person name="Andreopoulos B."/>
            <person name="Baker S."/>
            <person name="Barry K."/>
            <person name="Bills G."/>
            <person name="Bluhm B."/>
            <person name="Cannon C."/>
            <person name="Castanera R."/>
            <person name="Culley D."/>
            <person name="Daum C."/>
            <person name="Ezra D."/>
            <person name="Gonzalez J."/>
            <person name="Henrissat B."/>
            <person name="Kuo A."/>
            <person name="Liang C."/>
            <person name="Lipzen A."/>
            <person name="Lutzoni F."/>
            <person name="Magnuson J."/>
            <person name="Mondo S."/>
            <person name="Nolan M."/>
            <person name="Ohm R."/>
            <person name="Pangilinan J."/>
            <person name="Park H.-J."/>
            <person name="Ramirez L."/>
            <person name="Alfaro M."/>
            <person name="Sun H."/>
            <person name="Tritt A."/>
            <person name="Yoshinaga Y."/>
            <person name="Zwiers L.-H."/>
            <person name="Turgeon B."/>
            <person name="Goodwin S."/>
            <person name="Spatafora J."/>
            <person name="Crous P."/>
            <person name="Grigoriev I."/>
        </authorList>
    </citation>
    <scope>NUCLEOTIDE SEQUENCE [LARGE SCALE GENOMIC DNA]</scope>
    <source>
        <strain evidence="2">CBS 304.66</strain>
    </source>
</reference>
<dbReference type="AlphaFoldDB" id="A0A9P4N464"/>
<gene>
    <name evidence="1" type="ORF">CC78DRAFT_601618</name>
</gene>
<protein>
    <recommendedName>
        <fullName evidence="3">Heterokaryon incompatibility protein</fullName>
    </recommendedName>
</protein>
<dbReference type="InterPro" id="IPR052895">
    <property type="entry name" value="HetReg/Transcr_Mod"/>
</dbReference>
<dbReference type="Proteomes" id="UP000800093">
    <property type="component" value="Unassembled WGS sequence"/>
</dbReference>
<dbReference type="Pfam" id="PF26639">
    <property type="entry name" value="Het-6_barrel"/>
    <property type="match status" value="1"/>
</dbReference>
<evidence type="ECO:0000313" key="1">
    <source>
        <dbReference type="EMBL" id="KAF2264373.1"/>
    </source>
</evidence>
<sequence length="237" mass="27339">MAKLQLLVKGFVLDKLVAQMSAVTYFSIDGQVRTMRERSILRSKWYEDAAKLSNKCPDPYPYTHQGRQEVFWRSIIADRTDTKRPAPQYLEEIHNLYREICKARLEAPIMNTNSWHEHVFATPEVQDMWPKTLKERGHLHEYMAAIIPVGDGRRFGITEDGYMCLTPPESKIGDVVAIFYGSPTPFLLRKDEECSMKVETRDCVYKLVGECYVHGFMDSFDSLNGFIARPAVTFQIS</sequence>
<dbReference type="PANTHER" id="PTHR24148:SF64">
    <property type="entry name" value="HETEROKARYON INCOMPATIBILITY DOMAIN-CONTAINING PROTEIN"/>
    <property type="match status" value="1"/>
</dbReference>
<keyword evidence="2" id="KW-1185">Reference proteome</keyword>
<comment type="caution">
    <text evidence="1">The sequence shown here is derived from an EMBL/GenBank/DDBJ whole genome shotgun (WGS) entry which is preliminary data.</text>
</comment>
<name>A0A9P4N464_9PLEO</name>
<dbReference type="OrthoDB" id="2157530at2759"/>